<dbReference type="GO" id="GO:0000287">
    <property type="term" value="F:magnesium ion binding"/>
    <property type="evidence" value="ECO:0007669"/>
    <property type="project" value="UniProtKB-UniRule"/>
</dbReference>
<dbReference type="InterPro" id="IPR043519">
    <property type="entry name" value="NT_sf"/>
</dbReference>
<gene>
    <name evidence="7" type="primary">glnE</name>
    <name evidence="10" type="ORF">SAMN04488540_102347</name>
</gene>
<dbReference type="Gene3D" id="3.30.460.10">
    <property type="entry name" value="Beta Polymerase, domain 2"/>
    <property type="match status" value="2"/>
</dbReference>
<dbReference type="InterPro" id="IPR013546">
    <property type="entry name" value="PII_UdlTrfase/GS_AdlTrfase"/>
</dbReference>
<dbReference type="GO" id="GO:0005524">
    <property type="term" value="F:ATP binding"/>
    <property type="evidence" value="ECO:0007669"/>
    <property type="project" value="UniProtKB-UniRule"/>
</dbReference>
<dbReference type="GO" id="GO:0005829">
    <property type="term" value="C:cytosol"/>
    <property type="evidence" value="ECO:0007669"/>
    <property type="project" value="TreeGrafter"/>
</dbReference>
<comment type="catalytic activity">
    <reaction evidence="7">
        <text>[glutamine synthetase]-L-tyrosine + ATP = [glutamine synthetase]-O(4)-(5'-adenylyl)-L-tyrosine + diphosphate</text>
        <dbReference type="Rhea" id="RHEA:18589"/>
        <dbReference type="Rhea" id="RHEA-COMP:10660"/>
        <dbReference type="Rhea" id="RHEA-COMP:10661"/>
        <dbReference type="ChEBI" id="CHEBI:30616"/>
        <dbReference type="ChEBI" id="CHEBI:33019"/>
        <dbReference type="ChEBI" id="CHEBI:46858"/>
        <dbReference type="ChEBI" id="CHEBI:83624"/>
        <dbReference type="EC" id="2.7.7.42"/>
    </reaction>
</comment>
<evidence type="ECO:0000313" key="11">
    <source>
        <dbReference type="Proteomes" id="UP000199527"/>
    </source>
</evidence>
<evidence type="ECO:0000256" key="1">
    <source>
        <dbReference type="ARBA" id="ARBA00022679"/>
    </source>
</evidence>
<dbReference type="RefSeq" id="WP_090362436.1">
    <property type="nucleotide sequence ID" value="NZ_FNEM01000002.1"/>
</dbReference>
<keyword evidence="2 7" id="KW-0548">Nucleotidyltransferase</keyword>
<protein>
    <recommendedName>
        <fullName evidence="7">Bifunctional glutamine synthetase adenylyltransferase/adenylyl-removing enzyme</fullName>
    </recommendedName>
    <alternativeName>
        <fullName evidence="7">ATP:glutamine synthetase adenylyltransferase</fullName>
    </alternativeName>
    <alternativeName>
        <fullName evidence="7">ATase</fullName>
    </alternativeName>
    <domain>
        <recommendedName>
            <fullName evidence="7">Glutamine synthetase adenylyl-L-tyrosine phosphorylase</fullName>
            <ecNumber evidence="7">2.7.7.89</ecNumber>
        </recommendedName>
        <alternativeName>
            <fullName evidence="7">Adenylyl removase</fullName>
            <shortName evidence="7">AR</shortName>
            <shortName evidence="7">AT-N</shortName>
        </alternativeName>
    </domain>
    <domain>
        <recommendedName>
            <fullName evidence="7">Glutamine synthetase adenylyl transferase</fullName>
            <ecNumber evidence="7">2.7.7.42</ecNumber>
        </recommendedName>
        <alternativeName>
            <fullName evidence="7">Adenylyl transferase</fullName>
            <shortName evidence="7">AT</shortName>
            <shortName evidence="7">AT-C</shortName>
        </alternativeName>
    </domain>
</protein>
<dbReference type="GO" id="GO:0047388">
    <property type="term" value="F:[glutamine synthetase]-adenylyl-L-tyrosine phosphorylase activity"/>
    <property type="evidence" value="ECO:0007669"/>
    <property type="project" value="UniProtKB-EC"/>
</dbReference>
<keyword evidence="6 7" id="KW-0511">Multifunctional enzyme</keyword>
<comment type="function">
    <text evidence="7">Involved in the regulation of glutamine synthetase GlnA, a key enzyme in the process to assimilate ammonia. When cellular nitrogen levels are high, the C-terminal adenylyl transferase (AT) inactivates GlnA by covalent transfer of an adenylyl group from ATP to specific tyrosine residue of GlnA, thus reducing its activity. Conversely, when nitrogen levels are low, the N-terminal adenylyl removase (AR) activates GlnA by removing the adenylyl group by phosphorolysis, increasing its activity. The regulatory region of GlnE binds the signal transduction protein PII (GlnB) which indicates the nitrogen status of the cell.</text>
</comment>
<keyword evidence="3 7" id="KW-0547">Nucleotide-binding</keyword>
<evidence type="ECO:0000259" key="8">
    <source>
        <dbReference type="Pfam" id="PF03710"/>
    </source>
</evidence>
<keyword evidence="11" id="KW-1185">Reference proteome</keyword>
<dbReference type="Pfam" id="PF03710">
    <property type="entry name" value="GlnE"/>
    <property type="match status" value="2"/>
</dbReference>
<name>A0A1G8MDE1_9GAMM</name>
<feature type="region of interest" description="Adenylyl removase" evidence="7">
    <location>
        <begin position="1"/>
        <end position="448"/>
    </location>
</feature>
<accession>A0A1G8MDE1</accession>
<evidence type="ECO:0000313" key="10">
    <source>
        <dbReference type="EMBL" id="SDI65936.1"/>
    </source>
</evidence>
<dbReference type="OrthoDB" id="9759366at2"/>
<dbReference type="Pfam" id="PF08335">
    <property type="entry name" value="GlnD_UR_UTase"/>
    <property type="match status" value="2"/>
</dbReference>
<reference evidence="11" key="1">
    <citation type="submission" date="2016-10" db="EMBL/GenBank/DDBJ databases">
        <authorList>
            <person name="Varghese N."/>
            <person name="Submissions S."/>
        </authorList>
    </citation>
    <scope>NUCLEOTIDE SEQUENCE [LARGE SCALE GENOMIC DNA]</scope>
    <source>
        <strain evidence="11">DSM 23317</strain>
    </source>
</reference>
<keyword evidence="5 7" id="KW-0460">Magnesium</keyword>
<evidence type="ECO:0000256" key="5">
    <source>
        <dbReference type="ARBA" id="ARBA00022842"/>
    </source>
</evidence>
<dbReference type="GO" id="GO:0000820">
    <property type="term" value="P:regulation of glutamine family amino acid metabolic process"/>
    <property type="evidence" value="ECO:0007669"/>
    <property type="project" value="UniProtKB-UniRule"/>
</dbReference>
<comment type="cofactor">
    <cofactor evidence="7">
        <name>Mg(2+)</name>
        <dbReference type="ChEBI" id="CHEBI:18420"/>
    </cofactor>
</comment>
<feature type="domain" description="PII-uridylyltransferase/Glutamine-synthetase adenylyltransferase" evidence="9">
    <location>
        <begin position="303"/>
        <end position="440"/>
    </location>
</feature>
<dbReference type="SUPFAM" id="SSF81301">
    <property type="entry name" value="Nucleotidyltransferase"/>
    <property type="match status" value="2"/>
</dbReference>
<dbReference type="Gene3D" id="1.20.120.1510">
    <property type="match status" value="1"/>
</dbReference>
<keyword evidence="4 7" id="KW-0067">ATP-binding</keyword>
<evidence type="ECO:0000256" key="7">
    <source>
        <dbReference type="HAMAP-Rule" id="MF_00802"/>
    </source>
</evidence>
<dbReference type="SUPFAM" id="SSF81593">
    <property type="entry name" value="Nucleotidyltransferase substrate binding subunit/domain"/>
    <property type="match status" value="2"/>
</dbReference>
<keyword evidence="1 7" id="KW-0808">Transferase</keyword>
<dbReference type="EC" id="2.7.7.89" evidence="7"/>
<organism evidence="10 11">
    <name type="scientific">Ferrimonas sediminum</name>
    <dbReference type="NCBI Taxonomy" id="718193"/>
    <lineage>
        <taxon>Bacteria</taxon>
        <taxon>Pseudomonadati</taxon>
        <taxon>Pseudomonadota</taxon>
        <taxon>Gammaproteobacteria</taxon>
        <taxon>Alteromonadales</taxon>
        <taxon>Ferrimonadaceae</taxon>
        <taxon>Ferrimonas</taxon>
    </lineage>
</organism>
<evidence type="ECO:0000256" key="2">
    <source>
        <dbReference type="ARBA" id="ARBA00022695"/>
    </source>
</evidence>
<evidence type="ECO:0000256" key="4">
    <source>
        <dbReference type="ARBA" id="ARBA00022840"/>
    </source>
</evidence>
<proteinExistence type="inferred from homology"/>
<dbReference type="InterPro" id="IPR023057">
    <property type="entry name" value="GlnE"/>
</dbReference>
<dbReference type="Gene3D" id="1.20.120.330">
    <property type="entry name" value="Nucleotidyltransferases domain 2"/>
    <property type="match status" value="2"/>
</dbReference>
<dbReference type="EMBL" id="FNEM01000002">
    <property type="protein sequence ID" value="SDI65936.1"/>
    <property type="molecule type" value="Genomic_DNA"/>
</dbReference>
<evidence type="ECO:0000256" key="6">
    <source>
        <dbReference type="ARBA" id="ARBA00023268"/>
    </source>
</evidence>
<dbReference type="Proteomes" id="UP000199527">
    <property type="component" value="Unassembled WGS sequence"/>
</dbReference>
<dbReference type="HAMAP" id="MF_00802">
    <property type="entry name" value="GlnE"/>
    <property type="match status" value="1"/>
</dbReference>
<dbReference type="AlphaFoldDB" id="A0A1G8MDE1"/>
<feature type="region of interest" description="Adenylyl transferase" evidence="7">
    <location>
        <begin position="456"/>
        <end position="939"/>
    </location>
</feature>
<feature type="domain" description="Glutamate-ammonia ligase adenylyltransferase repeated" evidence="8">
    <location>
        <begin position="552"/>
        <end position="800"/>
    </location>
</feature>
<dbReference type="PANTHER" id="PTHR30621">
    <property type="entry name" value="GLUTAMINE SYNTHETASE ADENYLYLTRANSFERASE"/>
    <property type="match status" value="1"/>
</dbReference>
<sequence>MSLPFEFDNLPSPLQQQARHHFARFESEAAANLPPSQRQQLLLLFAVSDFIGTQMSRDSQWLAPFFAALSQHLRHPQYLPELTQALAQCQSEVEAKRALRRFRQRQMMVIASRDILGYAGLDESLAHLSELAEALIVASRDWLAQFLSGRYGYPCDAQGQRQSLLILGMGKLGGGELNFSSDIDLIFTYPENGCTDGDRQLDNQQYFIRLGQKLIALLADVDGDGFCYRVDMRLRPFGEAGPLAVSFDAIEDYYQEQGREWERYAMVKARVMGDCQPGDALAKLLRPFIYRRYLDFSAIDALRRMKALIESQLRRSALTNNIKLGRGGIREVEFVVQTHQLIRGGREPALRRQQLLPVLAELQRSNCINGQDFRRLQDGYRFLRRLENLLQALADQQTQTLPDNPEDQLRLALTMGYSDYPQLLEQIQIHMDGIHIVFKETIGGGEQDEEELGELPALWQHPEPDVDAILSEQGLEAELAGPLMRVRSEFSRRTIGPRGRDTLDKLMPRLLLELAGKTEQVPLFERTVAVVATILTRTTYLELLLENPAARQQLVRLCAASPWIAEQLAAYPILLDELIDPMQLYQVLPQDGYAAQLREFLLRVPEEDMEQQMEALRQFKQISQLHIAAADITGVLPVMKVSDHLTWLAEAIIEQVVNQAWQQLLVRHGAPAGAGPDKGFAVVAYGKLGGLELGYGSDLDLVFLHNARPGSTDGDKPIDNGHFYLKLAQRVLHLFSTRTLSGILYEVDMRLRPSGASGLLVSHINSYAEYQRQEAWTWEHQALVRARMVYGEAELVKQFNGIREQVLCQPRERKVLTQQVAEMRQKMRDHLLKGGADQFDLKQGPGGITDIEFITQYLVLAHGEAMPELTRWSDNVRILELALEKGLLSAEQADLLVRTYTDIRDSNHHLVLAGQSGVIAMKDRPPLCEQVATLWQAIF</sequence>
<dbReference type="CDD" id="cd05401">
    <property type="entry name" value="NT_GlnE_GlnD_like"/>
    <property type="match status" value="2"/>
</dbReference>
<comment type="similarity">
    <text evidence="7">Belongs to the GlnE family.</text>
</comment>
<keyword evidence="10" id="KW-0436">Ligase</keyword>
<dbReference type="GO" id="GO:0008882">
    <property type="term" value="F:[glutamate-ammonia-ligase] adenylyltransferase activity"/>
    <property type="evidence" value="ECO:0007669"/>
    <property type="project" value="UniProtKB-UniRule"/>
</dbReference>
<evidence type="ECO:0000259" key="9">
    <source>
        <dbReference type="Pfam" id="PF08335"/>
    </source>
</evidence>
<evidence type="ECO:0000256" key="3">
    <source>
        <dbReference type="ARBA" id="ARBA00022741"/>
    </source>
</evidence>
<dbReference type="Gene3D" id="1.10.4050.10">
    <property type="entry name" value="Glutamine synthase adenylyltransferase GlnE"/>
    <property type="match status" value="1"/>
</dbReference>
<feature type="domain" description="Glutamate-ammonia ligase adenylyltransferase repeated" evidence="8">
    <location>
        <begin position="39"/>
        <end position="276"/>
    </location>
</feature>
<dbReference type="PANTHER" id="PTHR30621:SF0">
    <property type="entry name" value="BIFUNCTIONAL GLUTAMINE SYNTHETASE ADENYLYLTRANSFERASE_ADENYLYL-REMOVING ENZYME"/>
    <property type="match status" value="1"/>
</dbReference>
<dbReference type="GO" id="GO:0016874">
    <property type="term" value="F:ligase activity"/>
    <property type="evidence" value="ECO:0007669"/>
    <property type="project" value="UniProtKB-KW"/>
</dbReference>
<dbReference type="NCBIfam" id="NF008292">
    <property type="entry name" value="PRK11072.1"/>
    <property type="match status" value="1"/>
</dbReference>
<dbReference type="EC" id="2.7.7.42" evidence="7"/>
<feature type="domain" description="PII-uridylyltransferase/Glutamine-synthetase adenylyltransferase" evidence="9">
    <location>
        <begin position="823"/>
        <end position="912"/>
    </location>
</feature>
<comment type="catalytic activity">
    <reaction evidence="7">
        <text>[glutamine synthetase]-O(4)-(5'-adenylyl)-L-tyrosine + phosphate = [glutamine synthetase]-L-tyrosine + ADP</text>
        <dbReference type="Rhea" id="RHEA:43716"/>
        <dbReference type="Rhea" id="RHEA-COMP:10660"/>
        <dbReference type="Rhea" id="RHEA-COMP:10661"/>
        <dbReference type="ChEBI" id="CHEBI:43474"/>
        <dbReference type="ChEBI" id="CHEBI:46858"/>
        <dbReference type="ChEBI" id="CHEBI:83624"/>
        <dbReference type="ChEBI" id="CHEBI:456216"/>
        <dbReference type="EC" id="2.7.7.89"/>
    </reaction>
</comment>
<dbReference type="FunFam" id="1.20.120.330:FF:000005">
    <property type="entry name" value="Bifunctional glutamine synthetase adenylyltransferase/adenylyl-removing enzyme"/>
    <property type="match status" value="1"/>
</dbReference>
<dbReference type="InterPro" id="IPR005190">
    <property type="entry name" value="GlnE_rpt_dom"/>
</dbReference>
<dbReference type="FunFam" id="3.30.460.10:FF:000009">
    <property type="entry name" value="Bifunctional glutamine synthetase adenylyltransferase/adenylyl-removing enzyme"/>
    <property type="match status" value="1"/>
</dbReference>